<name>A0ABN0EJA0_9FIRM</name>
<dbReference type="Pfam" id="PF10145">
    <property type="entry name" value="PhageMin_Tail"/>
    <property type="match status" value="1"/>
</dbReference>
<dbReference type="EMBL" id="ADMB01000046">
    <property type="protein sequence ID" value="EHR37698.1"/>
    <property type="molecule type" value="Genomic_DNA"/>
</dbReference>
<accession>A0ABN0EJA0</accession>
<protein>
    <submittedName>
        <fullName evidence="3">Phage tail tape measure protein, TP901 family, core region</fullName>
    </submittedName>
</protein>
<dbReference type="InterPro" id="IPR010090">
    <property type="entry name" value="Phage_tape_meas"/>
</dbReference>
<keyword evidence="1" id="KW-1188">Viral release from host cell</keyword>
<reference evidence="3 4" key="1">
    <citation type="submission" date="2012-01" db="EMBL/GenBank/DDBJ databases">
        <title>The Genome Sequence of Megamonas funiformis YIT 11815.</title>
        <authorList>
            <consortium name="The Broad Institute Genome Sequencing Platform"/>
            <person name="Earl A."/>
            <person name="Ward D."/>
            <person name="Feldgarden M."/>
            <person name="Gevers D."/>
            <person name="Morotomi M."/>
            <person name="Young S.K."/>
            <person name="Zeng Q."/>
            <person name="Gargeya S."/>
            <person name="Fitzgerald M."/>
            <person name="Haas B."/>
            <person name="Abouelleil A."/>
            <person name="Alvarado L."/>
            <person name="Arachchi H.M."/>
            <person name="Berlin A."/>
            <person name="Chapman S.B."/>
            <person name="Gearin G."/>
            <person name="Goldberg J."/>
            <person name="Griggs A."/>
            <person name="Gujja S."/>
            <person name="Hansen M."/>
            <person name="Heiman D."/>
            <person name="Howarth C."/>
            <person name="Larimer J."/>
            <person name="Lui A."/>
            <person name="MacDonald P.J.P."/>
            <person name="McCowen C."/>
            <person name="Montmayeur A."/>
            <person name="Murphy C."/>
            <person name="Neiman D."/>
            <person name="Pearson M."/>
            <person name="Priest M."/>
            <person name="Roberts A."/>
            <person name="Saif S."/>
            <person name="Shea T."/>
            <person name="Sisk P."/>
            <person name="Stolte C."/>
            <person name="Sykes S."/>
            <person name="Wortman J."/>
            <person name="Nusbaum C."/>
            <person name="Birren B."/>
        </authorList>
    </citation>
    <scope>NUCLEOTIDE SEQUENCE [LARGE SCALE GENOMIC DNA]</scope>
    <source>
        <strain evidence="3 4">YIT 11815</strain>
    </source>
</reference>
<evidence type="ECO:0000313" key="3">
    <source>
        <dbReference type="EMBL" id="EHR37698.1"/>
    </source>
</evidence>
<organism evidence="3 4">
    <name type="scientific">Megamonas funiformis YIT 11815</name>
    <dbReference type="NCBI Taxonomy" id="742816"/>
    <lineage>
        <taxon>Bacteria</taxon>
        <taxon>Bacillati</taxon>
        <taxon>Bacillota</taxon>
        <taxon>Negativicutes</taxon>
        <taxon>Selenomonadales</taxon>
        <taxon>Selenomonadaceae</taxon>
        <taxon>Megamonas</taxon>
    </lineage>
</organism>
<keyword evidence="4" id="KW-1185">Reference proteome</keyword>
<dbReference type="PANTHER" id="PTHR37813:SF1">
    <property type="entry name" value="FELS-2 PROPHAGE PROTEIN"/>
    <property type="match status" value="1"/>
</dbReference>
<dbReference type="NCBIfam" id="TIGR01760">
    <property type="entry name" value="tape_meas_TP901"/>
    <property type="match status" value="1"/>
</dbReference>
<evidence type="ECO:0000313" key="4">
    <source>
        <dbReference type="Proteomes" id="UP000005963"/>
    </source>
</evidence>
<proteinExistence type="predicted"/>
<dbReference type="RefSeq" id="WP_008538216.1">
    <property type="nucleotide sequence ID" value="NZ_JH601090.1"/>
</dbReference>
<dbReference type="PANTHER" id="PTHR37813">
    <property type="entry name" value="FELS-2 PROPHAGE PROTEIN"/>
    <property type="match status" value="1"/>
</dbReference>
<dbReference type="Proteomes" id="UP000005963">
    <property type="component" value="Unassembled WGS sequence"/>
</dbReference>
<evidence type="ECO:0000256" key="1">
    <source>
        <dbReference type="ARBA" id="ARBA00022612"/>
    </source>
</evidence>
<dbReference type="GeneID" id="62778350"/>
<sequence>MADNQEFYRLKLVLSMQDRLTARLKKIDEGVVKFEERMAKTQAVMDKFSNTKVEPRITLDTSTIEDRLNKTNELLEKIAKKTVEPKIKPKDETERTTSKVEGRLQKLTAKTWDITIKLKDKTISGLDKINNALTSPLGILGVGAGAVGIGGLITNSAQKSMDFTAEISNIKALTGMQGAEIEAVRQRALDLGKSTKYSALEAAQGMTELLKAGVDTKSVLGEASQAALDLAAAGDLSLTEAAEVMSTAMNVFGTKDATHVADLLAGAANASATDVHEMKYAFSQVAADAHGVGMSIDDVNVALATFAQYGQKGEKAGTGLRNMLNNLQPHTKPATETFSKFNFLDSNGNSVFYTAEGKLKSMAEIADIMQKNLGKLNPAELDMALYDMFGVEGKGLAKVIMEQGAKAFIAMEKEMKKFTASSVALEKLNNAKGDIEQLRGAFETFQIEALAPLEPAIRAVATAFTDFFSNADTLEYVKSNVAGISDEIVAFMDNLASDEKFQQMQWGDKIVFLLDQMMIKMDEWASGSGGEQFGKVMTKLAEIGIKAFVGALTGMIKAAFNSAIEGNFSSAISLGLGSAFMASILPLSGIFKIVKNTIDFGKNIKTGSYWLGDAYSSGTSTTSKILKKIPVIGAIFDGYRFLTSDDKAKTGTEIIGGWGGAWAGSKIGAGIGGAIGSIIPGVGTAIGAGVGSVFGGVGGYWLGSNTVSSIIDPQNNSFMNEHGQSQIQNSNMQLETAKAQSAMMNEILESAGEKINRLKELGAEGWNSLGENASMNLERMRYGLSSARESILQATNTISEDFGEMSNSISEWCSTIVTDVTSWFAQIPDRVGQAIDEAVARANAGLSDLKISAWNALPAPLRDTIDWGAKKLGIKGYANGGFLNQDQIIRVAEGNNAEVIIPLHSSKRQRGLSLWQQAGQMLGVNSNLFTNVTNNNYMPAMAYALSSGNTSDNGKSNNSNNAFSFNGLNIHIGNNKSDDEMASAIGWKILAEVKQAYQNRG</sequence>
<evidence type="ECO:0000259" key="2">
    <source>
        <dbReference type="Pfam" id="PF10145"/>
    </source>
</evidence>
<gene>
    <name evidence="3" type="ORF">HMPREF9454_00942</name>
</gene>
<comment type="caution">
    <text evidence="3">The sequence shown here is derived from an EMBL/GenBank/DDBJ whole genome shotgun (WGS) entry which is preliminary data.</text>
</comment>
<feature type="domain" description="Phage tail tape measure protein" evidence="2">
    <location>
        <begin position="185"/>
        <end position="390"/>
    </location>
</feature>